<dbReference type="Proteomes" id="UP001177023">
    <property type="component" value="Unassembled WGS sequence"/>
</dbReference>
<protein>
    <recommendedName>
        <fullName evidence="3">RecQ mediated genome instability protein 1 OB-fold domain-containing protein</fullName>
    </recommendedName>
</protein>
<dbReference type="Gene3D" id="2.40.50.770">
    <property type="entry name" value="RecQ-mediated genome instability protein Rmi1, C-terminal domain"/>
    <property type="match status" value="1"/>
</dbReference>
<evidence type="ECO:0000313" key="5">
    <source>
        <dbReference type="Proteomes" id="UP001177023"/>
    </source>
</evidence>
<evidence type="ECO:0000256" key="1">
    <source>
        <dbReference type="ARBA" id="ARBA00004123"/>
    </source>
</evidence>
<evidence type="ECO:0000256" key="2">
    <source>
        <dbReference type="ARBA" id="ARBA00023242"/>
    </source>
</evidence>
<dbReference type="Pfam" id="PF08585">
    <property type="entry name" value="RMI1_N_C"/>
    <property type="match status" value="1"/>
</dbReference>
<feature type="non-terminal residue" evidence="4">
    <location>
        <position position="160"/>
    </location>
</feature>
<keyword evidence="5" id="KW-1185">Reference proteome</keyword>
<dbReference type="PANTHER" id="PTHR13681">
    <property type="entry name" value="SURVIVAL OF MOTOR NEURON-RELATED-SPLICING FACTOR 30-RELATED"/>
    <property type="match status" value="1"/>
</dbReference>
<dbReference type="InterPro" id="IPR013894">
    <property type="entry name" value="RMI1_OB"/>
</dbReference>
<evidence type="ECO:0000313" key="4">
    <source>
        <dbReference type="EMBL" id="CAJ0575256.1"/>
    </source>
</evidence>
<comment type="caution">
    <text evidence="4">The sequence shown here is derived from an EMBL/GenBank/DDBJ whole genome shotgun (WGS) entry which is preliminary data.</text>
</comment>
<feature type="domain" description="RecQ mediated genome instability protein 1 OB-fold" evidence="3">
    <location>
        <begin position="52"/>
        <end position="154"/>
    </location>
</feature>
<name>A0AA36CW21_9BILA</name>
<dbReference type="EMBL" id="CATQJA010002637">
    <property type="protein sequence ID" value="CAJ0575256.1"/>
    <property type="molecule type" value="Genomic_DNA"/>
</dbReference>
<dbReference type="PANTHER" id="PTHR13681:SF24">
    <property type="entry name" value="TUDOR DOMAIN-CONTAINING PROTEIN 3"/>
    <property type="match status" value="1"/>
</dbReference>
<evidence type="ECO:0000259" key="3">
    <source>
        <dbReference type="Pfam" id="PF08585"/>
    </source>
</evidence>
<proteinExistence type="predicted"/>
<dbReference type="InterPro" id="IPR042470">
    <property type="entry name" value="RMI1_N_C_sf"/>
</dbReference>
<accession>A0AA36CW21</accession>
<keyword evidence="2" id="KW-0539">Nucleus</keyword>
<dbReference type="AlphaFoldDB" id="A0AA36CW21"/>
<dbReference type="SMART" id="SM01161">
    <property type="entry name" value="DUF1767"/>
    <property type="match status" value="1"/>
</dbReference>
<sequence>MADGWHINEAVLAELYGSDPVPKEKNRLQQDLCDMDIRRFGMPVLTDRIDKEKGIIRGPIVLQITRAKNVSHPKISEVSRTSDGIIRLHLTDGHGAASAIILQTIKGLDGSTPPGTKVLITGDAPVEAGFIFVTSQNIRVLGGHVDALIQKWKLEQGSQI</sequence>
<dbReference type="GO" id="GO:0005634">
    <property type="term" value="C:nucleus"/>
    <property type="evidence" value="ECO:0007669"/>
    <property type="project" value="UniProtKB-SubCell"/>
</dbReference>
<comment type="subcellular location">
    <subcellularLocation>
        <location evidence="1">Nucleus</location>
    </subcellularLocation>
</comment>
<reference evidence="4" key="1">
    <citation type="submission" date="2023-06" db="EMBL/GenBank/DDBJ databases">
        <authorList>
            <person name="Delattre M."/>
        </authorList>
    </citation>
    <scope>NUCLEOTIDE SEQUENCE</scope>
    <source>
        <strain evidence="4">AF72</strain>
    </source>
</reference>
<organism evidence="4 5">
    <name type="scientific">Mesorhabditis spiculigera</name>
    <dbReference type="NCBI Taxonomy" id="96644"/>
    <lineage>
        <taxon>Eukaryota</taxon>
        <taxon>Metazoa</taxon>
        <taxon>Ecdysozoa</taxon>
        <taxon>Nematoda</taxon>
        <taxon>Chromadorea</taxon>
        <taxon>Rhabditida</taxon>
        <taxon>Rhabditina</taxon>
        <taxon>Rhabditomorpha</taxon>
        <taxon>Rhabditoidea</taxon>
        <taxon>Rhabditidae</taxon>
        <taxon>Mesorhabditinae</taxon>
        <taxon>Mesorhabditis</taxon>
    </lineage>
</organism>
<gene>
    <name evidence="4" type="ORF">MSPICULIGERA_LOCUS13570</name>
</gene>